<sequence>MSTDRSKKETVKKRHNTGRPEATDDGDKLRNCSIEEKGYEIIPRSAIFEELGSASWTIASRRETSFVCFERGLRLFVVLLTTLFIAHVCSVLGIRLHTMATFLSKKNKSSASTGTTEGSTTSSSPASSVNLVTTNSHVSQPQQPNNNNNNNAPKYGTLVPNRIFVGGISGNTTETELAQLFSAYGNVKATKVISDRAGVSKGYGFVTFETEEEAKRLMRDAECIVLKERKLNIAPAIKKQPFNRTYEAASPPTVHTNAIFYQNGVPYTFHNGVAYFPAATPPQHSAPAGPIPTTGDPTTVYQTTYGPPPAPPTHSPAAATAYPVMYPCTAPPTVYMTPQQFQYQPMTFDSYFQPPAPTSQYVYTSSGNAAAPGNGPTTQHLYTHMNPTDLYYSVPQPYVISNDGIVYETPPQTETSSNQSVEDSCSNSSNSDTVRSGGGGNLKPPPNQEKAVAIQRQNSSTPVVSLLKLEESDANKTPTYYQNVPPPPVHKMAAPPPPPPPVMYHQPVPPMYYSGNSHSEQNHFPKPMPNRRNSMPVNIPPFPNKFHYMNMKRQFQKNQVQRGGRHQPPGMRWFYPNKKEEVTSSPVPYSPMVPSDSSCVFPSEQVQFRNAVPPPPRRFVNNARKANGNCRSNGNNGGKYKSMKVVDEGGAGDAPVQETCGQLQALSL</sequence>
<gene>
    <name evidence="12" type="ORF">L9F63_015893</name>
</gene>
<feature type="compositionally biased region" description="Low complexity" evidence="9">
    <location>
        <begin position="140"/>
        <end position="151"/>
    </location>
</feature>
<evidence type="ECO:0000313" key="13">
    <source>
        <dbReference type="Proteomes" id="UP001233999"/>
    </source>
</evidence>
<dbReference type="InterPro" id="IPR034988">
    <property type="entry name" value="DAZ_BOULE_RRM"/>
</dbReference>
<feature type="compositionally biased region" description="Polar residues" evidence="9">
    <location>
        <begin position="129"/>
        <end position="139"/>
    </location>
</feature>
<evidence type="ECO:0000256" key="3">
    <source>
        <dbReference type="ARBA" id="ARBA00022490"/>
    </source>
</evidence>
<dbReference type="InterPro" id="IPR000504">
    <property type="entry name" value="RRM_dom"/>
</dbReference>
<feature type="region of interest" description="Disordered" evidence="9">
    <location>
        <begin position="106"/>
        <end position="154"/>
    </location>
</feature>
<keyword evidence="2" id="KW-0217">Developmental protein</keyword>
<dbReference type="GO" id="GO:0008494">
    <property type="term" value="F:translation activator activity"/>
    <property type="evidence" value="ECO:0007669"/>
    <property type="project" value="TreeGrafter"/>
</dbReference>
<keyword evidence="10" id="KW-0472">Membrane</keyword>
<dbReference type="GO" id="GO:0070935">
    <property type="term" value="P:3'-UTR-mediated mRNA stabilization"/>
    <property type="evidence" value="ECO:0007669"/>
    <property type="project" value="TreeGrafter"/>
</dbReference>
<feature type="compositionally biased region" description="Low complexity" evidence="9">
    <location>
        <begin position="109"/>
        <end position="128"/>
    </location>
</feature>
<evidence type="ECO:0000256" key="10">
    <source>
        <dbReference type="SAM" id="Phobius"/>
    </source>
</evidence>
<evidence type="ECO:0000256" key="1">
    <source>
        <dbReference type="ARBA" id="ARBA00004496"/>
    </source>
</evidence>
<evidence type="ECO:0000256" key="9">
    <source>
        <dbReference type="SAM" id="MobiDB-lite"/>
    </source>
</evidence>
<dbReference type="AlphaFoldDB" id="A0AAD8A4S5"/>
<dbReference type="GO" id="GO:0030154">
    <property type="term" value="P:cell differentiation"/>
    <property type="evidence" value="ECO:0007669"/>
    <property type="project" value="UniProtKB-KW"/>
</dbReference>
<name>A0AAD8A4S5_DIPPU</name>
<comment type="caution">
    <text evidence="12">The sequence shown here is derived from an EMBL/GenBank/DDBJ whole genome shotgun (WGS) entry which is preliminary data.</text>
</comment>
<evidence type="ECO:0000256" key="5">
    <source>
        <dbReference type="ARBA" id="ARBA00022845"/>
    </source>
</evidence>
<keyword evidence="7 8" id="KW-0694">RNA-binding</keyword>
<evidence type="ECO:0000256" key="8">
    <source>
        <dbReference type="PROSITE-ProRule" id="PRU00176"/>
    </source>
</evidence>
<keyword evidence="3" id="KW-0963">Cytoplasm</keyword>
<dbReference type="GO" id="GO:0007283">
    <property type="term" value="P:spermatogenesis"/>
    <property type="evidence" value="ECO:0007669"/>
    <property type="project" value="UniProtKB-KW"/>
</dbReference>
<comment type="subcellular location">
    <subcellularLocation>
        <location evidence="1">Cytoplasm</location>
    </subcellularLocation>
</comment>
<keyword evidence="5" id="KW-0810">Translation regulation</keyword>
<dbReference type="GO" id="GO:0003730">
    <property type="term" value="F:mRNA 3'-UTR binding"/>
    <property type="evidence" value="ECO:0007669"/>
    <property type="project" value="TreeGrafter"/>
</dbReference>
<dbReference type="PANTHER" id="PTHR11176:SF57">
    <property type="entry name" value="PROTEIN BOULE"/>
    <property type="match status" value="1"/>
</dbReference>
<accession>A0AAD8A4S5</accession>
<feature type="compositionally biased region" description="Low complexity" evidence="9">
    <location>
        <begin position="416"/>
        <end position="431"/>
    </location>
</feature>
<dbReference type="SMART" id="SM00360">
    <property type="entry name" value="RRM"/>
    <property type="match status" value="1"/>
</dbReference>
<keyword evidence="6" id="KW-0744">Spermatogenesis</keyword>
<protein>
    <recommendedName>
        <fullName evidence="11">RRM domain-containing protein</fullName>
    </recommendedName>
</protein>
<reference evidence="12" key="2">
    <citation type="submission" date="2023-05" db="EMBL/GenBank/DDBJ databases">
        <authorList>
            <person name="Fouks B."/>
        </authorList>
    </citation>
    <scope>NUCLEOTIDE SEQUENCE</scope>
    <source>
        <strain evidence="12">Stay&amp;Tobe</strain>
        <tissue evidence="12">Testes</tissue>
    </source>
</reference>
<evidence type="ECO:0000259" key="11">
    <source>
        <dbReference type="PROSITE" id="PS50102"/>
    </source>
</evidence>
<dbReference type="PANTHER" id="PTHR11176">
    <property type="entry name" value="BOULE-RELATED"/>
    <property type="match status" value="1"/>
</dbReference>
<evidence type="ECO:0000256" key="4">
    <source>
        <dbReference type="ARBA" id="ARBA00022782"/>
    </source>
</evidence>
<dbReference type="SUPFAM" id="SSF54928">
    <property type="entry name" value="RNA-binding domain, RBD"/>
    <property type="match status" value="1"/>
</dbReference>
<evidence type="ECO:0000256" key="7">
    <source>
        <dbReference type="ARBA" id="ARBA00022884"/>
    </source>
</evidence>
<feature type="domain" description="RRM" evidence="11">
    <location>
        <begin position="161"/>
        <end position="238"/>
    </location>
</feature>
<keyword evidence="4" id="KW-0221">Differentiation</keyword>
<dbReference type="CDD" id="cd12412">
    <property type="entry name" value="RRM_DAZL_BOULE"/>
    <property type="match status" value="1"/>
</dbReference>
<dbReference type="Pfam" id="PF00076">
    <property type="entry name" value="RRM_1"/>
    <property type="match status" value="1"/>
</dbReference>
<organism evidence="12 13">
    <name type="scientific">Diploptera punctata</name>
    <name type="common">Pacific beetle cockroach</name>
    <dbReference type="NCBI Taxonomy" id="6984"/>
    <lineage>
        <taxon>Eukaryota</taxon>
        <taxon>Metazoa</taxon>
        <taxon>Ecdysozoa</taxon>
        <taxon>Arthropoda</taxon>
        <taxon>Hexapoda</taxon>
        <taxon>Insecta</taxon>
        <taxon>Pterygota</taxon>
        <taxon>Neoptera</taxon>
        <taxon>Polyneoptera</taxon>
        <taxon>Dictyoptera</taxon>
        <taxon>Blattodea</taxon>
        <taxon>Blaberoidea</taxon>
        <taxon>Blaberidae</taxon>
        <taxon>Diplopterinae</taxon>
        <taxon>Diploptera</taxon>
    </lineage>
</organism>
<feature type="region of interest" description="Disordered" evidence="9">
    <location>
        <begin position="1"/>
        <end position="29"/>
    </location>
</feature>
<feature type="region of interest" description="Disordered" evidence="9">
    <location>
        <begin position="406"/>
        <end position="451"/>
    </location>
</feature>
<dbReference type="GO" id="GO:0045948">
    <property type="term" value="P:positive regulation of translational initiation"/>
    <property type="evidence" value="ECO:0007669"/>
    <property type="project" value="TreeGrafter"/>
</dbReference>
<evidence type="ECO:0000256" key="2">
    <source>
        <dbReference type="ARBA" id="ARBA00022473"/>
    </source>
</evidence>
<dbReference type="GO" id="GO:0005737">
    <property type="term" value="C:cytoplasm"/>
    <property type="evidence" value="ECO:0007669"/>
    <property type="project" value="UniProtKB-SubCell"/>
</dbReference>
<keyword evidence="10" id="KW-0812">Transmembrane</keyword>
<dbReference type="Gene3D" id="3.30.70.330">
    <property type="match status" value="1"/>
</dbReference>
<keyword evidence="13" id="KW-1185">Reference proteome</keyword>
<dbReference type="GO" id="GO:0051321">
    <property type="term" value="P:meiotic cell cycle"/>
    <property type="evidence" value="ECO:0007669"/>
    <property type="project" value="UniProtKB-ARBA"/>
</dbReference>
<dbReference type="FunFam" id="3.30.70.330:FF:000167">
    <property type="entry name" value="protein boule-like isoform X1"/>
    <property type="match status" value="1"/>
</dbReference>
<feature type="region of interest" description="Disordered" evidence="9">
    <location>
        <begin position="622"/>
        <end position="641"/>
    </location>
</feature>
<evidence type="ECO:0000313" key="12">
    <source>
        <dbReference type="EMBL" id="KAJ9592477.1"/>
    </source>
</evidence>
<reference evidence="12" key="1">
    <citation type="journal article" date="2023" name="IScience">
        <title>Live-bearing cockroach genome reveals convergent evolutionary mechanisms linked to viviparity in insects and beyond.</title>
        <authorList>
            <person name="Fouks B."/>
            <person name="Harrison M.C."/>
            <person name="Mikhailova A.A."/>
            <person name="Marchal E."/>
            <person name="English S."/>
            <person name="Carruthers M."/>
            <person name="Jennings E.C."/>
            <person name="Chiamaka E.L."/>
            <person name="Frigard R.A."/>
            <person name="Pippel M."/>
            <person name="Attardo G.M."/>
            <person name="Benoit J.B."/>
            <person name="Bornberg-Bauer E."/>
            <person name="Tobe S.S."/>
        </authorList>
    </citation>
    <scope>NUCLEOTIDE SEQUENCE</scope>
    <source>
        <strain evidence="12">Stay&amp;Tobe</strain>
    </source>
</reference>
<dbReference type="InterPro" id="IPR012677">
    <property type="entry name" value="Nucleotide-bd_a/b_plait_sf"/>
</dbReference>
<dbReference type="EMBL" id="JASPKZ010003835">
    <property type="protein sequence ID" value="KAJ9592477.1"/>
    <property type="molecule type" value="Genomic_DNA"/>
</dbReference>
<proteinExistence type="predicted"/>
<dbReference type="Proteomes" id="UP001233999">
    <property type="component" value="Unassembled WGS sequence"/>
</dbReference>
<keyword evidence="10" id="KW-1133">Transmembrane helix</keyword>
<dbReference type="InterPro" id="IPR035979">
    <property type="entry name" value="RBD_domain_sf"/>
</dbReference>
<evidence type="ECO:0000256" key="6">
    <source>
        <dbReference type="ARBA" id="ARBA00022871"/>
    </source>
</evidence>
<dbReference type="PROSITE" id="PS50102">
    <property type="entry name" value="RRM"/>
    <property type="match status" value="1"/>
</dbReference>
<feature type="transmembrane region" description="Helical" evidence="10">
    <location>
        <begin position="75"/>
        <end position="96"/>
    </location>
</feature>